<evidence type="ECO:0000256" key="1">
    <source>
        <dbReference type="ARBA" id="ARBA00004651"/>
    </source>
</evidence>
<evidence type="ECO:0000313" key="8">
    <source>
        <dbReference type="EMBL" id="MDA2805361.1"/>
    </source>
</evidence>
<feature type="transmembrane region" description="Helical" evidence="6">
    <location>
        <begin position="7"/>
        <end position="27"/>
    </location>
</feature>
<evidence type="ECO:0000259" key="7">
    <source>
        <dbReference type="PROSITE" id="PS50850"/>
    </source>
</evidence>
<dbReference type="PANTHER" id="PTHR23527:SF1">
    <property type="entry name" value="BLL3282 PROTEIN"/>
    <property type="match status" value="1"/>
</dbReference>
<evidence type="ECO:0000256" key="2">
    <source>
        <dbReference type="ARBA" id="ARBA00022692"/>
    </source>
</evidence>
<feature type="transmembrane region" description="Helical" evidence="6">
    <location>
        <begin position="162"/>
        <end position="182"/>
    </location>
</feature>
<evidence type="ECO:0000256" key="6">
    <source>
        <dbReference type="SAM" id="Phobius"/>
    </source>
</evidence>
<feature type="transmembrane region" description="Helical" evidence="6">
    <location>
        <begin position="233"/>
        <end position="253"/>
    </location>
</feature>
<dbReference type="SUPFAM" id="SSF103473">
    <property type="entry name" value="MFS general substrate transporter"/>
    <property type="match status" value="1"/>
</dbReference>
<dbReference type="Pfam" id="PF07690">
    <property type="entry name" value="MFS_1"/>
    <property type="match status" value="1"/>
</dbReference>
<keyword evidence="2 6" id="KW-0812">Transmembrane</keyword>
<feature type="transmembrane region" description="Helical" evidence="6">
    <location>
        <begin position="139"/>
        <end position="156"/>
    </location>
</feature>
<feature type="transmembrane region" description="Helical" evidence="6">
    <location>
        <begin position="103"/>
        <end position="127"/>
    </location>
</feature>
<dbReference type="InterPro" id="IPR036259">
    <property type="entry name" value="MFS_trans_sf"/>
</dbReference>
<dbReference type="PROSITE" id="PS50850">
    <property type="entry name" value="MFS"/>
    <property type="match status" value="1"/>
</dbReference>
<accession>A0ABT4TKX1</accession>
<dbReference type="Proteomes" id="UP001165685">
    <property type="component" value="Unassembled WGS sequence"/>
</dbReference>
<dbReference type="InterPro" id="IPR052952">
    <property type="entry name" value="MFS-Transporter"/>
</dbReference>
<keyword evidence="9" id="KW-1185">Reference proteome</keyword>
<keyword evidence="3 6" id="KW-1133">Transmembrane helix</keyword>
<gene>
    <name evidence="8" type="ORF">O4U47_12635</name>
</gene>
<dbReference type="RefSeq" id="WP_270678018.1">
    <property type="nucleotide sequence ID" value="NZ_JAQFWP010000020.1"/>
</dbReference>
<dbReference type="EMBL" id="JAQFWP010000020">
    <property type="protein sequence ID" value="MDA2805361.1"/>
    <property type="molecule type" value="Genomic_DNA"/>
</dbReference>
<dbReference type="InterPro" id="IPR020846">
    <property type="entry name" value="MFS_dom"/>
</dbReference>
<feature type="domain" description="Major facilitator superfamily (MFS) profile" evidence="7">
    <location>
        <begin position="9"/>
        <end position="407"/>
    </location>
</feature>
<feature type="transmembrane region" description="Helical" evidence="6">
    <location>
        <begin position="380"/>
        <end position="402"/>
    </location>
</feature>
<dbReference type="InterPro" id="IPR011701">
    <property type="entry name" value="MFS"/>
</dbReference>
<evidence type="ECO:0000313" key="9">
    <source>
        <dbReference type="Proteomes" id="UP001165685"/>
    </source>
</evidence>
<feature type="transmembrane region" description="Helical" evidence="6">
    <location>
        <begin position="78"/>
        <end position="97"/>
    </location>
</feature>
<name>A0ABT4TKX1_9ACTN</name>
<evidence type="ECO:0000256" key="5">
    <source>
        <dbReference type="SAM" id="MobiDB-lite"/>
    </source>
</evidence>
<feature type="region of interest" description="Disordered" evidence="5">
    <location>
        <begin position="185"/>
        <end position="218"/>
    </location>
</feature>
<evidence type="ECO:0000256" key="4">
    <source>
        <dbReference type="ARBA" id="ARBA00023136"/>
    </source>
</evidence>
<evidence type="ECO:0000256" key="3">
    <source>
        <dbReference type="ARBA" id="ARBA00022989"/>
    </source>
</evidence>
<proteinExistence type="predicted"/>
<feature type="transmembrane region" description="Helical" evidence="6">
    <location>
        <begin position="297"/>
        <end position="316"/>
    </location>
</feature>
<dbReference type="PANTHER" id="PTHR23527">
    <property type="entry name" value="BLL3282 PROTEIN"/>
    <property type="match status" value="1"/>
</dbReference>
<dbReference type="Gene3D" id="1.20.1250.20">
    <property type="entry name" value="MFS general substrate transporter like domains"/>
    <property type="match status" value="2"/>
</dbReference>
<sequence>MRVRNRWVILSVSMVAQIASVASMYGVPYVLPQLRDAYGLSTAQAGMLVGLPAFGLLVTLLAWGVVIDRVGERPTMALSLLLTAGSLALLPLAAGPWTVGGVLFLAGASGGPVNAASGRLILSWFAARERGLAMGIRQSALPLGMGIAAVVLPGAAERWGFVGAMLLPAALAALAAPTVLLLSPPPRRRAEGTGGGREGPTGDEAEPERTGRSARGPSASPYRAWTIWRVHGVSMLLGVPQISLMAYALVYLVQEHGWSAPAAGAVVAAAQVPGAAGRLLLGLFSDRIGDRMRPVRVLASVSTCGLLLLAAAPGAAPWTAVPLLLVCLVLSMSHNGLTFTSVAEIAGTAWAGRALAVQNWLQAVSTTLTPVMMAPVIDGAGLPAVFAACAVFAAAAVAAVPVTSGRS</sequence>
<feature type="transmembrane region" description="Helical" evidence="6">
    <location>
        <begin position="47"/>
        <end position="66"/>
    </location>
</feature>
<comment type="caution">
    <text evidence="8">The sequence shown here is derived from an EMBL/GenBank/DDBJ whole genome shotgun (WGS) entry which is preliminary data.</text>
</comment>
<keyword evidence="4 6" id="KW-0472">Membrane</keyword>
<organism evidence="8 9">
    <name type="scientific">Nocardiopsis suaedae</name>
    <dbReference type="NCBI Taxonomy" id="3018444"/>
    <lineage>
        <taxon>Bacteria</taxon>
        <taxon>Bacillati</taxon>
        <taxon>Actinomycetota</taxon>
        <taxon>Actinomycetes</taxon>
        <taxon>Streptosporangiales</taxon>
        <taxon>Nocardiopsidaceae</taxon>
        <taxon>Nocardiopsis</taxon>
    </lineage>
</organism>
<comment type="subcellular location">
    <subcellularLocation>
        <location evidence="1">Cell membrane</location>
        <topology evidence="1">Multi-pass membrane protein</topology>
    </subcellularLocation>
</comment>
<feature type="transmembrane region" description="Helical" evidence="6">
    <location>
        <begin position="265"/>
        <end position="285"/>
    </location>
</feature>
<reference evidence="8" key="1">
    <citation type="submission" date="2023-01" db="EMBL/GenBank/DDBJ databases">
        <title>Draft genome sequence of Nocardiopsis sp. LSu2-4 isolated from halophytes.</title>
        <authorList>
            <person name="Duangmal K."/>
            <person name="Chantavorakit T."/>
        </authorList>
    </citation>
    <scope>NUCLEOTIDE SEQUENCE</scope>
    <source>
        <strain evidence="8">LSu2-4</strain>
    </source>
</reference>
<protein>
    <submittedName>
        <fullName evidence="8">MFS transporter</fullName>
    </submittedName>
</protein>